<keyword evidence="3" id="KW-0697">Rotamase</keyword>
<dbReference type="EC" id="5.2.1.8" evidence="2"/>
<dbReference type="SUPFAM" id="SSF50891">
    <property type="entry name" value="Cyclophilin-like"/>
    <property type="match status" value="1"/>
</dbReference>
<dbReference type="Pfam" id="PF00160">
    <property type="entry name" value="Pro_isomerase"/>
    <property type="match status" value="1"/>
</dbReference>
<reference evidence="8" key="1">
    <citation type="journal article" date="2019" name="Int. J. Syst. Evol. Microbiol.">
        <title>The Global Catalogue of Microorganisms (GCM) 10K type strain sequencing project: providing services to taxonomists for standard genome sequencing and annotation.</title>
        <authorList>
            <consortium name="The Broad Institute Genomics Platform"/>
            <consortium name="The Broad Institute Genome Sequencing Center for Infectious Disease"/>
            <person name="Wu L."/>
            <person name="Ma J."/>
        </authorList>
    </citation>
    <scope>NUCLEOTIDE SEQUENCE [LARGE SCALE GENOMIC DNA]</scope>
    <source>
        <strain evidence="8">KCTC 52487</strain>
    </source>
</reference>
<feature type="signal peptide" evidence="5">
    <location>
        <begin position="1"/>
        <end position="18"/>
    </location>
</feature>
<dbReference type="InterPro" id="IPR002130">
    <property type="entry name" value="Cyclophilin-type_PPIase_dom"/>
</dbReference>
<keyword evidence="4 7" id="KW-0413">Isomerase</keyword>
<dbReference type="PROSITE" id="PS00170">
    <property type="entry name" value="CSA_PPIASE_1"/>
    <property type="match status" value="1"/>
</dbReference>
<dbReference type="PANTHER" id="PTHR45625:SF4">
    <property type="entry name" value="PEPTIDYLPROLYL ISOMERASE DOMAIN AND WD REPEAT-CONTAINING PROTEIN 1"/>
    <property type="match status" value="1"/>
</dbReference>
<evidence type="ECO:0000313" key="7">
    <source>
        <dbReference type="EMBL" id="MFC2925055.1"/>
    </source>
</evidence>
<dbReference type="InterPro" id="IPR020892">
    <property type="entry name" value="Cyclophilin-type_PPIase_CS"/>
</dbReference>
<comment type="caution">
    <text evidence="7">The sequence shown here is derived from an EMBL/GenBank/DDBJ whole genome shotgun (WGS) entry which is preliminary data.</text>
</comment>
<comment type="similarity">
    <text evidence="1">Belongs to the cyclophilin-type PPIase family.</text>
</comment>
<evidence type="ECO:0000256" key="3">
    <source>
        <dbReference type="ARBA" id="ARBA00023110"/>
    </source>
</evidence>
<evidence type="ECO:0000256" key="2">
    <source>
        <dbReference type="ARBA" id="ARBA00013194"/>
    </source>
</evidence>
<dbReference type="PROSITE" id="PS51257">
    <property type="entry name" value="PROKAR_LIPOPROTEIN"/>
    <property type="match status" value="1"/>
</dbReference>
<dbReference type="InterPro" id="IPR029000">
    <property type="entry name" value="Cyclophilin-like_dom_sf"/>
</dbReference>
<dbReference type="InterPro" id="IPR044666">
    <property type="entry name" value="Cyclophilin_A-like"/>
</dbReference>
<protein>
    <recommendedName>
        <fullName evidence="2">peptidylprolyl isomerase</fullName>
        <ecNumber evidence="2">5.2.1.8</ecNumber>
    </recommendedName>
</protein>
<accession>A0ABV6ZUB7</accession>
<dbReference type="EMBL" id="JBHRSV010000001">
    <property type="protein sequence ID" value="MFC2925055.1"/>
    <property type="molecule type" value="Genomic_DNA"/>
</dbReference>
<dbReference type="CDD" id="cd00317">
    <property type="entry name" value="cyclophilin"/>
    <property type="match status" value="1"/>
</dbReference>
<keyword evidence="5" id="KW-0732">Signal</keyword>
<evidence type="ECO:0000256" key="5">
    <source>
        <dbReference type="SAM" id="SignalP"/>
    </source>
</evidence>
<dbReference type="RefSeq" id="WP_343164145.1">
    <property type="nucleotide sequence ID" value="NZ_JBHRSV010000001.1"/>
</dbReference>
<evidence type="ECO:0000313" key="8">
    <source>
        <dbReference type="Proteomes" id="UP001595379"/>
    </source>
</evidence>
<feature type="domain" description="PPIase cyclophilin-type" evidence="6">
    <location>
        <begin position="89"/>
        <end position="289"/>
    </location>
</feature>
<evidence type="ECO:0000256" key="4">
    <source>
        <dbReference type="ARBA" id="ARBA00023235"/>
    </source>
</evidence>
<dbReference type="PANTHER" id="PTHR45625">
    <property type="entry name" value="PEPTIDYL-PROLYL CIS-TRANS ISOMERASE-RELATED"/>
    <property type="match status" value="1"/>
</dbReference>
<dbReference type="GO" id="GO:0003755">
    <property type="term" value="F:peptidyl-prolyl cis-trans isomerase activity"/>
    <property type="evidence" value="ECO:0007669"/>
    <property type="project" value="UniProtKB-EC"/>
</dbReference>
<dbReference type="PROSITE" id="PS50072">
    <property type="entry name" value="CSA_PPIASE_2"/>
    <property type="match status" value="1"/>
</dbReference>
<dbReference type="Proteomes" id="UP001595379">
    <property type="component" value="Unassembled WGS sequence"/>
</dbReference>
<gene>
    <name evidence="7" type="ORF">ACFOOR_02940</name>
</gene>
<name>A0ABV6ZUB7_9PROT</name>
<evidence type="ECO:0000256" key="1">
    <source>
        <dbReference type="ARBA" id="ARBA00007365"/>
    </source>
</evidence>
<proteinExistence type="inferred from homology"/>
<dbReference type="Gene3D" id="2.40.100.10">
    <property type="entry name" value="Cyclophilin-like"/>
    <property type="match status" value="1"/>
</dbReference>
<keyword evidence="8" id="KW-1185">Reference proteome</keyword>
<feature type="chain" id="PRO_5046084179" description="peptidylprolyl isomerase" evidence="5">
    <location>
        <begin position="19"/>
        <end position="337"/>
    </location>
</feature>
<sequence>MKTFWPVSLLVLSMSATACGSETAELTETESEAANTAAAVEAEGGPSTRMAALMQSSPAFAPINETLPDYDLPDDAWRTVDQDNLLYIDTDHGRIILEMAPEFAPNHVARMRELAGARFYDGLVFHRVIDGFMAQAGGARTNPAWSTDLPDMQAEFTTRRDPNTDPVVEIQDRMVNDRSDRRIAKAGFWNGFPIGTDPSVQAAITGDGRVSSWLLHCEGAAAMARTSNPDSAGSQFYITRGHAEHLNAQYTVWGRVRVGQEAVNDISVGTMGENPGFQPDSIRLIRVGSDLPEDEQVTVEVADTNSDAFAAWLDTQRGSNGNLPDICEIDIPVRIEE</sequence>
<organism evidence="7 8">
    <name type="scientific">Hyphobacterium vulgare</name>
    <dbReference type="NCBI Taxonomy" id="1736751"/>
    <lineage>
        <taxon>Bacteria</taxon>
        <taxon>Pseudomonadati</taxon>
        <taxon>Pseudomonadota</taxon>
        <taxon>Alphaproteobacteria</taxon>
        <taxon>Maricaulales</taxon>
        <taxon>Maricaulaceae</taxon>
        <taxon>Hyphobacterium</taxon>
    </lineage>
</organism>
<evidence type="ECO:0000259" key="6">
    <source>
        <dbReference type="PROSITE" id="PS50072"/>
    </source>
</evidence>